<accession>A0ABR8YR02</accession>
<evidence type="ECO:0000256" key="1">
    <source>
        <dbReference type="SAM" id="Phobius"/>
    </source>
</evidence>
<organism evidence="2 3">
    <name type="scientific">Clostridium faecium</name>
    <dbReference type="NCBI Taxonomy" id="2762223"/>
    <lineage>
        <taxon>Bacteria</taxon>
        <taxon>Bacillati</taxon>
        <taxon>Bacillota</taxon>
        <taxon>Clostridia</taxon>
        <taxon>Eubacteriales</taxon>
        <taxon>Clostridiaceae</taxon>
        <taxon>Clostridium</taxon>
    </lineage>
</organism>
<evidence type="ECO:0000313" key="2">
    <source>
        <dbReference type="EMBL" id="MBD8046654.1"/>
    </source>
</evidence>
<evidence type="ECO:0008006" key="4">
    <source>
        <dbReference type="Google" id="ProtNLM"/>
    </source>
</evidence>
<dbReference type="EMBL" id="JACSQB010000045">
    <property type="protein sequence ID" value="MBD8046654.1"/>
    <property type="molecule type" value="Genomic_DNA"/>
</dbReference>
<evidence type="ECO:0000313" key="3">
    <source>
        <dbReference type="Proteomes" id="UP000627166"/>
    </source>
</evidence>
<proteinExistence type="predicted"/>
<keyword evidence="3" id="KW-1185">Reference proteome</keyword>
<feature type="transmembrane region" description="Helical" evidence="1">
    <location>
        <begin position="109"/>
        <end position="134"/>
    </location>
</feature>
<keyword evidence="1" id="KW-0812">Transmembrane</keyword>
<gene>
    <name evidence="2" type="ORF">H9637_06290</name>
</gene>
<feature type="transmembrane region" description="Helical" evidence="1">
    <location>
        <begin position="58"/>
        <end position="79"/>
    </location>
</feature>
<feature type="transmembrane region" description="Helical" evidence="1">
    <location>
        <begin position="154"/>
        <end position="177"/>
    </location>
</feature>
<comment type="caution">
    <text evidence="2">The sequence shown here is derived from an EMBL/GenBank/DDBJ whole genome shotgun (WGS) entry which is preliminary data.</text>
</comment>
<dbReference type="RefSeq" id="WP_191739627.1">
    <property type="nucleotide sequence ID" value="NZ_JACSQB010000045.1"/>
</dbReference>
<dbReference type="Proteomes" id="UP000627166">
    <property type="component" value="Unassembled WGS sequence"/>
</dbReference>
<feature type="transmembrane region" description="Helical" evidence="1">
    <location>
        <begin position="12"/>
        <end position="32"/>
    </location>
</feature>
<reference evidence="2 3" key="1">
    <citation type="submission" date="2020-08" db="EMBL/GenBank/DDBJ databases">
        <title>A Genomic Blueprint of the Chicken Gut Microbiome.</title>
        <authorList>
            <person name="Gilroy R."/>
            <person name="Ravi A."/>
            <person name="Getino M."/>
            <person name="Pursley I."/>
            <person name="Horton D.L."/>
            <person name="Alikhan N.-F."/>
            <person name="Baker D."/>
            <person name="Gharbi K."/>
            <person name="Hall N."/>
            <person name="Watson M."/>
            <person name="Adriaenssens E.M."/>
            <person name="Foster-Nyarko E."/>
            <person name="Jarju S."/>
            <person name="Secka A."/>
            <person name="Antonio M."/>
            <person name="Oren A."/>
            <person name="Chaudhuri R."/>
            <person name="La Ragione R.M."/>
            <person name="Hildebrand F."/>
            <person name="Pallen M.J."/>
        </authorList>
    </citation>
    <scope>NUCLEOTIDE SEQUENCE [LARGE SCALE GENOMIC DNA]</scope>
    <source>
        <strain evidence="2 3">N37</strain>
    </source>
</reference>
<feature type="transmembrane region" description="Helical" evidence="1">
    <location>
        <begin position="250"/>
        <end position="271"/>
    </location>
</feature>
<feature type="transmembrane region" description="Helical" evidence="1">
    <location>
        <begin position="189"/>
        <end position="209"/>
    </location>
</feature>
<keyword evidence="1" id="KW-0472">Membrane</keyword>
<name>A0ABR8YR02_9CLOT</name>
<keyword evidence="1" id="KW-1133">Transmembrane helix</keyword>
<protein>
    <recommendedName>
        <fullName evidence="4">ABC transporter permease</fullName>
    </recommendedName>
</protein>
<sequence length="277" mass="30856">MLKLVKYQFKSNFKSLMIFLVATVVFQVLFVLRINSEMSSIGINSNGFNFSISNALELVDLIIILGIIVTSIIPIILFIQNCNSYDKMMKNYNLLLIPQKGVNYPLANLIYWTICLVVVGIIDFGFVAAVVGVLNKTGGYKEFIYILKLLLSPVGILVSINILIGISLCLMGILLSTTICTIKIANKSIHWIFGIVFFLAISKIFSLIIDFLDKNVTFGKISFNTNISYFNDLFIASGININNTLVTINLVTLTVKIIALILSIFAIVYIIDKRLEA</sequence>